<accession>A0A8E5MJ54</accession>
<dbReference type="RefSeq" id="XP_042999395.1">
    <property type="nucleotide sequence ID" value="XM_043143462.1"/>
</dbReference>
<dbReference type="AlphaFoldDB" id="A0A8E5MJ54"/>
<proteinExistence type="predicted"/>
<sequence length="160" mass="17156">MHLWPKNARPHPDLVAGYQASFPCQAAFLWAAPPVPPGARQPARTLAESHTRSDGALPASPACPPMGVPVDSGCRPGRARQPPALWGPPDGHRNAARSACDVFFSSRHREGVLAPKEIQPTACRSVCASARRYRLRSGIPPREGAAKQSVESLAFCPHSR</sequence>
<gene>
    <name evidence="2" type="ORF">UV8b_05965</name>
</gene>
<protein>
    <submittedName>
        <fullName evidence="2">Uncharacterized protein</fullName>
    </submittedName>
</protein>
<name>A0A8E5MJ54_USTVR</name>
<dbReference type="EMBL" id="CP072756">
    <property type="protein sequence ID" value="QUC21722.1"/>
    <property type="molecule type" value="Genomic_DNA"/>
</dbReference>
<dbReference type="Proteomes" id="UP000027002">
    <property type="component" value="Chromosome 4"/>
</dbReference>
<keyword evidence="3" id="KW-1185">Reference proteome</keyword>
<evidence type="ECO:0000313" key="3">
    <source>
        <dbReference type="Proteomes" id="UP000027002"/>
    </source>
</evidence>
<dbReference type="GeneID" id="66066742"/>
<organism evidence="2 3">
    <name type="scientific">Ustilaginoidea virens</name>
    <name type="common">Rice false smut fungus</name>
    <name type="synonym">Villosiclava virens</name>
    <dbReference type="NCBI Taxonomy" id="1159556"/>
    <lineage>
        <taxon>Eukaryota</taxon>
        <taxon>Fungi</taxon>
        <taxon>Dikarya</taxon>
        <taxon>Ascomycota</taxon>
        <taxon>Pezizomycotina</taxon>
        <taxon>Sordariomycetes</taxon>
        <taxon>Hypocreomycetidae</taxon>
        <taxon>Hypocreales</taxon>
        <taxon>Clavicipitaceae</taxon>
        <taxon>Ustilaginoidea</taxon>
    </lineage>
</organism>
<evidence type="ECO:0000256" key="1">
    <source>
        <dbReference type="SAM" id="MobiDB-lite"/>
    </source>
</evidence>
<dbReference type="KEGG" id="uvi:66066742"/>
<reference evidence="2" key="1">
    <citation type="submission" date="2020-03" db="EMBL/GenBank/DDBJ databases">
        <title>A mixture of massive structural variations and highly conserved coding sequences in Ustilaginoidea virens genome.</title>
        <authorList>
            <person name="Zhang K."/>
            <person name="Zhao Z."/>
            <person name="Zhang Z."/>
            <person name="Li Y."/>
            <person name="Hsiang T."/>
            <person name="Sun W."/>
        </authorList>
    </citation>
    <scope>NUCLEOTIDE SEQUENCE</scope>
    <source>
        <strain evidence="2">UV-8b</strain>
    </source>
</reference>
<evidence type="ECO:0000313" key="2">
    <source>
        <dbReference type="EMBL" id="QUC21722.1"/>
    </source>
</evidence>
<feature type="region of interest" description="Disordered" evidence="1">
    <location>
        <begin position="37"/>
        <end position="92"/>
    </location>
</feature>